<dbReference type="InterPro" id="IPR012133">
    <property type="entry name" value="Alpha-hydoxy_acid_DH_FMN"/>
</dbReference>
<evidence type="ECO:0000256" key="3">
    <source>
        <dbReference type="ARBA" id="ARBA00022643"/>
    </source>
</evidence>
<keyword evidence="3" id="KW-0288">FMN</keyword>
<dbReference type="Proteomes" id="UP000634919">
    <property type="component" value="Unassembled WGS sequence"/>
</dbReference>
<evidence type="ECO:0000256" key="2">
    <source>
        <dbReference type="ARBA" id="ARBA00022630"/>
    </source>
</evidence>
<dbReference type="CDD" id="cd02809">
    <property type="entry name" value="alpha_hydroxyacid_oxid_FMN"/>
    <property type="match status" value="1"/>
</dbReference>
<evidence type="ECO:0000256" key="1">
    <source>
        <dbReference type="ARBA" id="ARBA00001917"/>
    </source>
</evidence>
<evidence type="ECO:0000256" key="4">
    <source>
        <dbReference type="ARBA" id="ARBA00023002"/>
    </source>
</evidence>
<dbReference type="InterPro" id="IPR037396">
    <property type="entry name" value="FMN_HAD"/>
</dbReference>
<evidence type="ECO:0000259" key="6">
    <source>
        <dbReference type="PROSITE" id="PS51349"/>
    </source>
</evidence>
<keyword evidence="8" id="KW-1185">Reference proteome</keyword>
<dbReference type="EMBL" id="JACSQK010000003">
    <property type="protein sequence ID" value="MBD7960061.1"/>
    <property type="molecule type" value="Genomic_DNA"/>
</dbReference>
<comment type="similarity">
    <text evidence="5">Belongs to the FMN-dependent alpha-hydroxy acid dehydrogenase family.</text>
</comment>
<feature type="domain" description="FMN hydroxy acid dehydrogenase" evidence="6">
    <location>
        <begin position="19"/>
        <end position="381"/>
    </location>
</feature>
<dbReference type="PIRSF" id="PIRSF000138">
    <property type="entry name" value="Al-hdrx_acd_dh"/>
    <property type="match status" value="1"/>
</dbReference>
<dbReference type="PANTHER" id="PTHR10578">
    <property type="entry name" value="S -2-HYDROXY-ACID OXIDASE-RELATED"/>
    <property type="match status" value="1"/>
</dbReference>
<dbReference type="PROSITE" id="PS51349">
    <property type="entry name" value="FMN_HYDROXY_ACID_DH_2"/>
    <property type="match status" value="1"/>
</dbReference>
<dbReference type="PANTHER" id="PTHR10578:SF107">
    <property type="entry name" value="2-HYDROXYACID OXIDASE 1"/>
    <property type="match status" value="1"/>
</dbReference>
<protein>
    <submittedName>
        <fullName evidence="7">Alpha-hydroxy-acid oxidizing protein</fullName>
    </submittedName>
</protein>
<comment type="cofactor">
    <cofactor evidence="1">
        <name>FMN</name>
        <dbReference type="ChEBI" id="CHEBI:58210"/>
    </cofactor>
</comment>
<accession>A0ABR8S9B7</accession>
<gene>
    <name evidence="7" type="ORF">H9646_06175</name>
</gene>
<reference evidence="7 8" key="1">
    <citation type="submission" date="2020-08" db="EMBL/GenBank/DDBJ databases">
        <title>A Genomic Blueprint of the Chicken Gut Microbiome.</title>
        <authorList>
            <person name="Gilroy R."/>
            <person name="Ravi A."/>
            <person name="Getino M."/>
            <person name="Pursley I."/>
            <person name="Horton D.L."/>
            <person name="Alikhan N.-F."/>
            <person name="Baker D."/>
            <person name="Gharbi K."/>
            <person name="Hall N."/>
            <person name="Watson M."/>
            <person name="Adriaenssens E.M."/>
            <person name="Foster-Nyarko E."/>
            <person name="Jarju S."/>
            <person name="Secka A."/>
            <person name="Antonio M."/>
            <person name="Oren A."/>
            <person name="Chaudhuri R."/>
            <person name="La Ragione R.M."/>
            <person name="Hildebrand F."/>
            <person name="Pallen M.J."/>
        </authorList>
    </citation>
    <scope>NUCLEOTIDE SEQUENCE [LARGE SCALE GENOMIC DNA]</scope>
    <source>
        <strain evidence="7 8">Sa2CVA6</strain>
    </source>
</reference>
<dbReference type="Pfam" id="PF01070">
    <property type="entry name" value="FMN_dh"/>
    <property type="match status" value="1"/>
</dbReference>
<comment type="caution">
    <text evidence="7">The sequence shown here is derived from an EMBL/GenBank/DDBJ whole genome shotgun (WGS) entry which is preliminary data.</text>
</comment>
<dbReference type="Gene3D" id="3.20.20.70">
    <property type="entry name" value="Aldolase class I"/>
    <property type="match status" value="1"/>
</dbReference>
<organism evidence="7 8">
    <name type="scientific">Comamonas avium</name>
    <dbReference type="NCBI Taxonomy" id="2762231"/>
    <lineage>
        <taxon>Bacteria</taxon>
        <taxon>Pseudomonadati</taxon>
        <taxon>Pseudomonadota</taxon>
        <taxon>Betaproteobacteria</taxon>
        <taxon>Burkholderiales</taxon>
        <taxon>Comamonadaceae</taxon>
        <taxon>Comamonas</taxon>
    </lineage>
</organism>
<dbReference type="InterPro" id="IPR000262">
    <property type="entry name" value="FMN-dep_DH"/>
</dbReference>
<evidence type="ECO:0000256" key="5">
    <source>
        <dbReference type="ARBA" id="ARBA00024042"/>
    </source>
</evidence>
<dbReference type="RefSeq" id="WP_191722472.1">
    <property type="nucleotide sequence ID" value="NZ_JACSQK010000003.1"/>
</dbReference>
<sequence>MNAGMLNALGEPLRPAHSQIPADIACAADYERHAAHHIEAQAWRHIQGGADQNLTLAHNRTAFNNLRLLPRPLADMQGAHTRTELLGHTLSSPILLAPVAYQRLVHPEGEIATIRAAVALQTGMVVSTLSSCTLEEIAQTGQAAEAEMGQAAPRWFQLYLQPDRAHSLQLLRRAEAAGYTAIVWTVDASIKRSGFPLPYGVEAANLHGMPATQHTSPLQGPILFGTPLMAQVPSWDDLRWLRAHTALPLIVKGVLSPAQAQQAVSLGADALIVSNHGGRVLDGVVSPLDVLPAIASSVGPHVPLLLDSGVRYGTDVVKALAMGASAVLIGRPQVHALATAGLLGVAHMLHLLRAELELTMTHLGCTTVDRITREVLWSVAPAS</sequence>
<evidence type="ECO:0000313" key="7">
    <source>
        <dbReference type="EMBL" id="MBD7960061.1"/>
    </source>
</evidence>
<evidence type="ECO:0000313" key="8">
    <source>
        <dbReference type="Proteomes" id="UP000634919"/>
    </source>
</evidence>
<keyword evidence="2" id="KW-0285">Flavoprotein</keyword>
<dbReference type="InterPro" id="IPR013785">
    <property type="entry name" value="Aldolase_TIM"/>
</dbReference>
<name>A0ABR8S9B7_9BURK</name>
<keyword evidence="4" id="KW-0560">Oxidoreductase</keyword>
<proteinExistence type="inferred from homology"/>
<dbReference type="SUPFAM" id="SSF51395">
    <property type="entry name" value="FMN-linked oxidoreductases"/>
    <property type="match status" value="1"/>
</dbReference>